<dbReference type="PANTHER" id="PTHR32248">
    <property type="entry name" value="RNA POLYMERASE SIGMA-54 FACTOR"/>
    <property type="match status" value="1"/>
</dbReference>
<keyword evidence="7" id="KW-0238">DNA-binding</keyword>
<dbReference type="NCBIfam" id="TIGR02395">
    <property type="entry name" value="rpoN_sigma"/>
    <property type="match status" value="1"/>
</dbReference>
<evidence type="ECO:0000256" key="3">
    <source>
        <dbReference type="ARBA" id="ARBA00022679"/>
    </source>
</evidence>
<dbReference type="PROSITE" id="PS50943">
    <property type="entry name" value="HTH_CROC1"/>
    <property type="match status" value="1"/>
</dbReference>
<dbReference type="EMBL" id="MEUA01000034">
    <property type="protein sequence ID" value="OGC14569.1"/>
    <property type="molecule type" value="Genomic_DNA"/>
</dbReference>
<dbReference type="Gene3D" id="1.10.10.60">
    <property type="entry name" value="Homeodomain-like"/>
    <property type="match status" value="1"/>
</dbReference>
<name>A0A1F4S2G7_UNCSA</name>
<evidence type="ECO:0000313" key="10">
    <source>
        <dbReference type="EMBL" id="OGC14569.1"/>
    </source>
</evidence>
<evidence type="ECO:0000256" key="1">
    <source>
        <dbReference type="ARBA" id="ARBA00008798"/>
    </source>
</evidence>
<dbReference type="InterPro" id="IPR007046">
    <property type="entry name" value="RNA_pol_sigma_54_core-bd"/>
</dbReference>
<keyword evidence="5" id="KW-0805">Transcription regulation</keyword>
<dbReference type="GO" id="GO:0016987">
    <property type="term" value="F:sigma factor activity"/>
    <property type="evidence" value="ECO:0007669"/>
    <property type="project" value="UniProtKB-KW"/>
</dbReference>
<dbReference type="PRINTS" id="PR00045">
    <property type="entry name" value="SIGMA54FCT"/>
</dbReference>
<keyword evidence="3" id="KW-0808">Transferase</keyword>
<evidence type="ECO:0000256" key="4">
    <source>
        <dbReference type="ARBA" id="ARBA00022695"/>
    </source>
</evidence>
<dbReference type="Pfam" id="PF04552">
    <property type="entry name" value="Sigma54_DBD"/>
    <property type="match status" value="1"/>
</dbReference>
<evidence type="ECO:0000256" key="8">
    <source>
        <dbReference type="ARBA" id="ARBA00023163"/>
    </source>
</evidence>
<evidence type="ECO:0000256" key="2">
    <source>
        <dbReference type="ARBA" id="ARBA00022478"/>
    </source>
</evidence>
<keyword evidence="6" id="KW-0731">Sigma factor</keyword>
<keyword evidence="4" id="KW-0548">Nucleotidyltransferase</keyword>
<dbReference type="Gene3D" id="1.10.10.1330">
    <property type="entry name" value="RNA polymerase sigma-54 factor, core-binding domain"/>
    <property type="match status" value="1"/>
</dbReference>
<comment type="caution">
    <text evidence="10">The sequence shown here is derived from an EMBL/GenBank/DDBJ whole genome shotgun (WGS) entry which is preliminary data.</text>
</comment>
<dbReference type="GO" id="GO:0001216">
    <property type="term" value="F:DNA-binding transcription activator activity"/>
    <property type="evidence" value="ECO:0007669"/>
    <property type="project" value="InterPro"/>
</dbReference>
<dbReference type="PIRSF" id="PIRSF000774">
    <property type="entry name" value="RpoN"/>
    <property type="match status" value="1"/>
</dbReference>
<accession>A0A1F4S2G7</accession>
<gene>
    <name evidence="10" type="ORF">A2290_01820</name>
</gene>
<dbReference type="PROSITE" id="PS50044">
    <property type="entry name" value="SIGMA54_3"/>
    <property type="match status" value="1"/>
</dbReference>
<dbReference type="InterPro" id="IPR000394">
    <property type="entry name" value="RNA_pol_sigma_54"/>
</dbReference>
<evidence type="ECO:0000256" key="5">
    <source>
        <dbReference type="ARBA" id="ARBA00023015"/>
    </source>
</evidence>
<evidence type="ECO:0000256" key="7">
    <source>
        <dbReference type="ARBA" id="ARBA00023125"/>
    </source>
</evidence>
<dbReference type="InterPro" id="IPR007634">
    <property type="entry name" value="RNA_pol_sigma_54_DNA-bd"/>
</dbReference>
<keyword evidence="8" id="KW-0804">Transcription</keyword>
<dbReference type="AlphaFoldDB" id="A0A1F4S2G7"/>
<dbReference type="InterPro" id="IPR001387">
    <property type="entry name" value="Cro/C1-type_HTH"/>
</dbReference>
<dbReference type="InterPro" id="IPR038709">
    <property type="entry name" value="RpoN_core-bd_sf"/>
</dbReference>
<evidence type="ECO:0000313" key="11">
    <source>
        <dbReference type="Proteomes" id="UP000177905"/>
    </source>
</evidence>
<keyword evidence="2" id="KW-0240">DNA-directed RNA polymerase</keyword>
<proteinExistence type="inferred from homology"/>
<dbReference type="Pfam" id="PF04963">
    <property type="entry name" value="Sigma54_CBD"/>
    <property type="match status" value="1"/>
</dbReference>
<protein>
    <submittedName>
        <fullName evidence="10">RNA polymerase sigma-54 factor</fullName>
    </submittedName>
</protein>
<dbReference type="Proteomes" id="UP000177905">
    <property type="component" value="Unassembled WGS sequence"/>
</dbReference>
<dbReference type="GO" id="GO:0006352">
    <property type="term" value="P:DNA-templated transcription initiation"/>
    <property type="evidence" value="ECO:0007669"/>
    <property type="project" value="InterPro"/>
</dbReference>
<evidence type="ECO:0000256" key="6">
    <source>
        <dbReference type="ARBA" id="ARBA00023082"/>
    </source>
</evidence>
<feature type="domain" description="HTH cro/C1-type" evidence="9">
    <location>
        <begin position="345"/>
        <end position="388"/>
    </location>
</feature>
<dbReference type="GO" id="GO:0016779">
    <property type="term" value="F:nucleotidyltransferase activity"/>
    <property type="evidence" value="ECO:0007669"/>
    <property type="project" value="UniProtKB-KW"/>
</dbReference>
<dbReference type="GO" id="GO:0000428">
    <property type="term" value="C:DNA-directed RNA polymerase complex"/>
    <property type="evidence" value="ECO:0007669"/>
    <property type="project" value="UniProtKB-KW"/>
</dbReference>
<dbReference type="GO" id="GO:0003677">
    <property type="term" value="F:DNA binding"/>
    <property type="evidence" value="ECO:0007669"/>
    <property type="project" value="UniProtKB-KW"/>
</dbReference>
<sequence length="449" mass="51480">MVELSFHQEINQELQLMLSPKLLAMLRILALPYVEIITEIEKASEENPLVEIQSNEKLMEYLEYLGSNKKIRKQVDFDEYPGLENIKNTPKKLKAFLLDQLNLIDLDDNKFDIGREIIEEIDDRGYIKNYNEVRDKIVKDFNVSFHVVDEVLKVIQTFEPEGVGARDFKECLLLQVQNFGFESDKLQKLIEKVIKNHLEEISKNNVSKVAEILSISQEGVSQVMDFIKKNLNPNPGLNFGDEAQRVIPSFSIEVTEKGEEVKLVNLEKEYGPKINISEEYQKMLKDSKTDKETVKFLKDKLEKAKELIENLRKRGETSQSIMNIIIEVQKGFFKKGAQMLLPLAQKDLAERLGLHPSTISRALSGKYVQTPKGLVPLSFLCQRELSGFSPMAIKGKIIEIVKNEDKKNPLSDKEILETLKKHFVVVGRRTVASYRKQLGILSADERISL</sequence>
<reference evidence="10 11" key="1">
    <citation type="journal article" date="2016" name="Nat. Commun.">
        <title>Thousands of microbial genomes shed light on interconnected biogeochemical processes in an aquifer system.</title>
        <authorList>
            <person name="Anantharaman K."/>
            <person name="Brown C.T."/>
            <person name="Hug L.A."/>
            <person name="Sharon I."/>
            <person name="Castelle C.J."/>
            <person name="Probst A.J."/>
            <person name="Thomas B.C."/>
            <person name="Singh A."/>
            <person name="Wilkins M.J."/>
            <person name="Karaoz U."/>
            <person name="Brodie E.L."/>
            <person name="Williams K.H."/>
            <person name="Hubbard S.S."/>
            <person name="Banfield J.F."/>
        </authorList>
    </citation>
    <scope>NUCLEOTIDE SEQUENCE [LARGE SCALE GENOMIC DNA]</scope>
</reference>
<comment type="similarity">
    <text evidence="1">Belongs to the sigma-54 factor family.</text>
</comment>
<organism evidence="10 11">
    <name type="scientific">candidate division WOR-1 bacterium RIFOXYB2_FULL_36_35</name>
    <dbReference type="NCBI Taxonomy" id="1802578"/>
    <lineage>
        <taxon>Bacteria</taxon>
        <taxon>Bacillati</taxon>
        <taxon>Saganbacteria</taxon>
    </lineage>
</organism>
<dbReference type="Pfam" id="PF00309">
    <property type="entry name" value="Sigma54_AID"/>
    <property type="match status" value="1"/>
</dbReference>
<dbReference type="PANTHER" id="PTHR32248:SF4">
    <property type="entry name" value="RNA POLYMERASE SIGMA-54 FACTOR"/>
    <property type="match status" value="1"/>
</dbReference>
<evidence type="ECO:0000259" key="9">
    <source>
        <dbReference type="PROSITE" id="PS50943"/>
    </source>
</evidence>